<feature type="compositionally biased region" description="Basic and acidic residues" evidence="1">
    <location>
        <begin position="116"/>
        <end position="126"/>
    </location>
</feature>
<accession>A0AAE8ZSI1</accession>
<proteinExistence type="predicted"/>
<sequence>MFFQKPTSQSVFGENFIELDNLLSGFDEICEEVITQNIRMASQVLKIFDGPIRAHSEHLAQQAFSARRGFSTVFSTNEKIPKRDECGSFRNSYCSNDGNSIVQDWSEDGDDDEPPDVGKADRRLDN</sequence>
<feature type="region of interest" description="Disordered" evidence="1">
    <location>
        <begin position="95"/>
        <end position="126"/>
    </location>
</feature>
<dbReference type="AlphaFoldDB" id="A0AAE8ZSI1"/>
<reference evidence="2 3" key="1">
    <citation type="submission" date="2022-05" db="EMBL/GenBank/DDBJ databases">
        <title>Chromosome-level reference genomes for two strains of Caenorhabditis briggsae: an improved platform for comparative genomics.</title>
        <authorList>
            <person name="Stevens L."/>
            <person name="Andersen E.C."/>
        </authorList>
    </citation>
    <scope>NUCLEOTIDE SEQUENCE [LARGE SCALE GENOMIC DNA]</scope>
    <source>
        <strain evidence="2">QX1410_ONT</strain>
        <tissue evidence="2">Whole-organism</tissue>
    </source>
</reference>
<dbReference type="EMBL" id="CP090896">
    <property type="protein sequence ID" value="ULT83100.1"/>
    <property type="molecule type" value="Genomic_DNA"/>
</dbReference>
<gene>
    <name evidence="2" type="ORF">L3Y34_012386</name>
</gene>
<protein>
    <submittedName>
        <fullName evidence="2">Uncharacterized protein</fullName>
    </submittedName>
</protein>
<organism evidence="2 3">
    <name type="scientific">Caenorhabditis briggsae</name>
    <dbReference type="NCBI Taxonomy" id="6238"/>
    <lineage>
        <taxon>Eukaryota</taxon>
        <taxon>Metazoa</taxon>
        <taxon>Ecdysozoa</taxon>
        <taxon>Nematoda</taxon>
        <taxon>Chromadorea</taxon>
        <taxon>Rhabditida</taxon>
        <taxon>Rhabditina</taxon>
        <taxon>Rhabditomorpha</taxon>
        <taxon>Rhabditoidea</taxon>
        <taxon>Rhabditidae</taxon>
        <taxon>Peloderinae</taxon>
        <taxon>Caenorhabditis</taxon>
    </lineage>
</organism>
<evidence type="ECO:0000313" key="3">
    <source>
        <dbReference type="Proteomes" id="UP000827892"/>
    </source>
</evidence>
<evidence type="ECO:0000256" key="1">
    <source>
        <dbReference type="SAM" id="MobiDB-lite"/>
    </source>
</evidence>
<dbReference type="Proteomes" id="UP000827892">
    <property type="component" value="Chromosome X"/>
</dbReference>
<name>A0AAE8ZSI1_CAEBR</name>
<evidence type="ECO:0000313" key="2">
    <source>
        <dbReference type="EMBL" id="ULT83100.1"/>
    </source>
</evidence>
<feature type="compositionally biased region" description="Acidic residues" evidence="1">
    <location>
        <begin position="105"/>
        <end position="115"/>
    </location>
</feature>